<dbReference type="InterPro" id="IPR018483">
    <property type="entry name" value="Carb_kinase_FGGY_CS"/>
</dbReference>
<name>A0A086TLF9_9FUNG</name>
<feature type="domain" description="Carbohydrate kinase FGGY N-terminal" evidence="11">
    <location>
        <begin position="15"/>
        <end position="271"/>
    </location>
</feature>
<dbReference type="FunFam" id="3.30.420.40:FF:000086">
    <property type="entry name" value="Glycerol kinase"/>
    <property type="match status" value="1"/>
</dbReference>
<evidence type="ECO:0000259" key="11">
    <source>
        <dbReference type="Pfam" id="PF00370"/>
    </source>
</evidence>
<keyword evidence="14" id="KW-1185">Reference proteome</keyword>
<protein>
    <recommendedName>
        <fullName evidence="3">glycerol kinase</fullName>
        <ecNumber evidence="3">2.7.1.30</ecNumber>
    </recommendedName>
    <alternativeName>
        <fullName evidence="9">ATP:glycerol 3-phosphotransferase</fullName>
    </alternativeName>
</protein>
<evidence type="ECO:0000259" key="12">
    <source>
        <dbReference type="Pfam" id="PF02782"/>
    </source>
</evidence>
<dbReference type="PANTHER" id="PTHR10196:SF69">
    <property type="entry name" value="GLYCEROL KINASE"/>
    <property type="match status" value="1"/>
</dbReference>
<dbReference type="Pfam" id="PF02782">
    <property type="entry name" value="FGGY_C"/>
    <property type="match status" value="1"/>
</dbReference>
<dbReference type="Proteomes" id="UP000243308">
    <property type="component" value="Unassembled WGS sequence"/>
</dbReference>
<comment type="pathway">
    <text evidence="1">Polyol metabolism; glycerol degradation via glycerol kinase pathway; sn-glycerol 3-phosphate from glycerol: step 1/1.</text>
</comment>
<dbReference type="EC" id="2.7.1.30" evidence="3"/>
<dbReference type="EMBL" id="KN042430">
    <property type="protein sequence ID" value="KFH62786.1"/>
    <property type="molecule type" value="Genomic_DNA"/>
</dbReference>
<dbReference type="PROSITE" id="PS00933">
    <property type="entry name" value="FGGY_KINASES_1"/>
    <property type="match status" value="1"/>
</dbReference>
<feature type="domain" description="Carbohydrate kinase FGGY C-terminal" evidence="12">
    <location>
        <begin position="281"/>
        <end position="469"/>
    </location>
</feature>
<dbReference type="GO" id="GO:0005739">
    <property type="term" value="C:mitochondrion"/>
    <property type="evidence" value="ECO:0007669"/>
    <property type="project" value="TreeGrafter"/>
</dbReference>
<evidence type="ECO:0000313" key="13">
    <source>
        <dbReference type="EMBL" id="KFH62786.1"/>
    </source>
</evidence>
<keyword evidence="7" id="KW-0319">Glycerol metabolism</keyword>
<proteinExistence type="inferred from homology"/>
<dbReference type="GO" id="GO:0046167">
    <property type="term" value="P:glycerol-3-phosphate biosynthetic process"/>
    <property type="evidence" value="ECO:0007669"/>
    <property type="project" value="TreeGrafter"/>
</dbReference>
<dbReference type="FunFam" id="3.30.420.40:FF:000108">
    <property type="entry name" value="Glycerol kinase, glycosomal"/>
    <property type="match status" value="1"/>
</dbReference>
<sequence length="522" mass="57110">MPNSHHSNDPEMRSYVGAIDNGTTSSRFLIFDEMGHLVIGHQLEYRQIYLHPGWVEQDPMDILGSVVSCIDGALRKFGLQGHDIRKFKGIGITNQRETAVVWDRTTGKPLHNAIVWSDTRTKDIVTRLAESSDKGTDALKEVCGLPITTYFSAVKLRWLLENSPKVKEAHDNGNLMFGTVDSWLIYNLTGGAEGGIHVTDVTNASRTMLMDIKTLQWSDECLEFFGVNKDILPEIKPSSTLFGTVNCVGLDEIKNVPIAGCLGDQHAALVGQHCFEAGEAKNTYGTGCFMLFNTGEKYITSNNGLLTTVGYQFEGEPASYALEGSIAVAGSAVKWLRDNMGIIREAEEINALAAGVPNNGGVVFVTAFSGLFAPYWRPDVRGCILGISQHTTKHHLARATLEATCFQTRAIVEAMNADSSTALKTLRVDGGLSNSDICMQIQANTLGIDVSRPQMRESTALGAATAAAVHLGIGIWKGGFKAFAERTREAKEVLQIFTPEISEKERDEQYELWQKAIEKTLS</sequence>
<dbReference type="InterPro" id="IPR000577">
    <property type="entry name" value="Carb_kinase_FGGY"/>
</dbReference>
<gene>
    <name evidence="13" type="ORF">MVEG_11312</name>
</gene>
<evidence type="ECO:0000256" key="7">
    <source>
        <dbReference type="ARBA" id="ARBA00022798"/>
    </source>
</evidence>
<keyword evidence="6 10" id="KW-0418">Kinase</keyword>
<evidence type="ECO:0000256" key="6">
    <source>
        <dbReference type="ARBA" id="ARBA00022777"/>
    </source>
</evidence>
<dbReference type="NCBIfam" id="TIGR01311">
    <property type="entry name" value="glycerol_kin"/>
    <property type="match status" value="1"/>
</dbReference>
<keyword evidence="4 10" id="KW-0808">Transferase</keyword>
<keyword evidence="5" id="KW-0547">Nucleotide-binding</keyword>
<keyword evidence="8" id="KW-0067">ATP-binding</keyword>
<evidence type="ECO:0000256" key="10">
    <source>
        <dbReference type="RuleBase" id="RU003733"/>
    </source>
</evidence>
<evidence type="ECO:0000256" key="3">
    <source>
        <dbReference type="ARBA" id="ARBA00012099"/>
    </source>
</evidence>
<dbReference type="GO" id="GO:0019563">
    <property type="term" value="P:glycerol catabolic process"/>
    <property type="evidence" value="ECO:0007669"/>
    <property type="project" value="UniProtKB-UniPathway"/>
</dbReference>
<dbReference type="AlphaFoldDB" id="A0A086TLF9"/>
<dbReference type="InterPro" id="IPR005999">
    <property type="entry name" value="Glycerol_kin"/>
</dbReference>
<evidence type="ECO:0000256" key="5">
    <source>
        <dbReference type="ARBA" id="ARBA00022741"/>
    </source>
</evidence>
<comment type="similarity">
    <text evidence="2 10">Belongs to the FGGY kinase family.</text>
</comment>
<evidence type="ECO:0000313" key="14">
    <source>
        <dbReference type="Proteomes" id="UP000243308"/>
    </source>
</evidence>
<dbReference type="GO" id="GO:0005524">
    <property type="term" value="F:ATP binding"/>
    <property type="evidence" value="ECO:0007669"/>
    <property type="project" value="UniProtKB-KW"/>
</dbReference>
<dbReference type="InterPro" id="IPR042018">
    <property type="entry name" value="GK1-3_metazoan-type"/>
</dbReference>
<reference evidence="13 14" key="1">
    <citation type="submission" date="2011-02" db="EMBL/GenBank/DDBJ databases">
        <title>The Genome Sequence of Mortierella verticillata NRRL 6337.</title>
        <authorList>
            <consortium name="The Broad Institute Genome Sequencing Platform"/>
            <person name="Russ C."/>
            <person name="Cuomo C."/>
            <person name="Burger G."/>
            <person name="Gray M.W."/>
            <person name="Holland P.W.H."/>
            <person name="King N."/>
            <person name="Lang F.B.F."/>
            <person name="Roger A.J."/>
            <person name="Ruiz-Trillo I."/>
            <person name="Young S.K."/>
            <person name="Zeng Q."/>
            <person name="Gargeya S."/>
            <person name="Alvarado L."/>
            <person name="Berlin A."/>
            <person name="Chapman S.B."/>
            <person name="Chen Z."/>
            <person name="Freedman E."/>
            <person name="Gellesch M."/>
            <person name="Goldberg J."/>
            <person name="Griggs A."/>
            <person name="Gujja S."/>
            <person name="Heilman E."/>
            <person name="Heiman D."/>
            <person name="Howarth C."/>
            <person name="Mehta T."/>
            <person name="Neiman D."/>
            <person name="Pearson M."/>
            <person name="Roberts A."/>
            <person name="Saif S."/>
            <person name="Shea T."/>
            <person name="Shenoy N."/>
            <person name="Sisk P."/>
            <person name="Stolte C."/>
            <person name="Sykes S."/>
            <person name="White J."/>
            <person name="Yandava C."/>
            <person name="Haas B."/>
            <person name="Nusbaum C."/>
            <person name="Birren B."/>
        </authorList>
    </citation>
    <scope>NUCLEOTIDE SEQUENCE [LARGE SCALE GENOMIC DNA]</scope>
    <source>
        <strain evidence="13 14">NRRL 6337</strain>
    </source>
</reference>
<organism evidence="13 14">
    <name type="scientific">Podila verticillata NRRL 6337</name>
    <dbReference type="NCBI Taxonomy" id="1069443"/>
    <lineage>
        <taxon>Eukaryota</taxon>
        <taxon>Fungi</taxon>
        <taxon>Fungi incertae sedis</taxon>
        <taxon>Mucoromycota</taxon>
        <taxon>Mortierellomycotina</taxon>
        <taxon>Mortierellomycetes</taxon>
        <taxon>Mortierellales</taxon>
        <taxon>Mortierellaceae</taxon>
        <taxon>Podila</taxon>
    </lineage>
</organism>
<accession>A0A086TLF9</accession>
<dbReference type="PROSITE" id="PS00445">
    <property type="entry name" value="FGGY_KINASES_2"/>
    <property type="match status" value="1"/>
</dbReference>
<dbReference type="NCBIfam" id="NF000756">
    <property type="entry name" value="PRK00047.1"/>
    <property type="match status" value="1"/>
</dbReference>
<dbReference type="InterPro" id="IPR018484">
    <property type="entry name" value="FGGY_N"/>
</dbReference>
<dbReference type="UniPathway" id="UPA00618">
    <property type="reaction ID" value="UER00672"/>
</dbReference>
<dbReference type="PANTHER" id="PTHR10196">
    <property type="entry name" value="SUGAR KINASE"/>
    <property type="match status" value="1"/>
</dbReference>
<dbReference type="Pfam" id="PF00370">
    <property type="entry name" value="FGGY_N"/>
    <property type="match status" value="1"/>
</dbReference>
<dbReference type="Gene3D" id="3.30.420.40">
    <property type="match status" value="2"/>
</dbReference>
<dbReference type="InterPro" id="IPR043129">
    <property type="entry name" value="ATPase_NBD"/>
</dbReference>
<dbReference type="OrthoDB" id="5422795at2759"/>
<evidence type="ECO:0000256" key="2">
    <source>
        <dbReference type="ARBA" id="ARBA00009156"/>
    </source>
</evidence>
<evidence type="ECO:0000256" key="1">
    <source>
        <dbReference type="ARBA" id="ARBA00005190"/>
    </source>
</evidence>
<dbReference type="InterPro" id="IPR018485">
    <property type="entry name" value="FGGY_C"/>
</dbReference>
<dbReference type="GO" id="GO:0004370">
    <property type="term" value="F:glycerol kinase activity"/>
    <property type="evidence" value="ECO:0007669"/>
    <property type="project" value="UniProtKB-EC"/>
</dbReference>
<dbReference type="PIRSF" id="PIRSF000538">
    <property type="entry name" value="GlpK"/>
    <property type="match status" value="1"/>
</dbReference>
<evidence type="ECO:0000256" key="4">
    <source>
        <dbReference type="ARBA" id="ARBA00022679"/>
    </source>
</evidence>
<dbReference type="SUPFAM" id="SSF53067">
    <property type="entry name" value="Actin-like ATPase domain"/>
    <property type="match status" value="2"/>
</dbReference>
<dbReference type="GO" id="GO:0006641">
    <property type="term" value="P:triglyceride metabolic process"/>
    <property type="evidence" value="ECO:0007669"/>
    <property type="project" value="TreeGrafter"/>
</dbReference>
<dbReference type="CDD" id="cd07792">
    <property type="entry name" value="ASKHA_NBD_FGGY_GK1-3-like"/>
    <property type="match status" value="1"/>
</dbReference>
<evidence type="ECO:0000256" key="9">
    <source>
        <dbReference type="ARBA" id="ARBA00043149"/>
    </source>
</evidence>
<evidence type="ECO:0000256" key="8">
    <source>
        <dbReference type="ARBA" id="ARBA00022840"/>
    </source>
</evidence>